<evidence type="ECO:0000313" key="4">
    <source>
        <dbReference type="Proteomes" id="UP000199167"/>
    </source>
</evidence>
<feature type="domain" description="DUF6456" evidence="2">
    <location>
        <begin position="228"/>
        <end position="356"/>
    </location>
</feature>
<dbReference type="AlphaFoldDB" id="A0A1I0P242"/>
<gene>
    <name evidence="3" type="ORF">SAMN04488515_0967</name>
</gene>
<reference evidence="3 4" key="1">
    <citation type="submission" date="2016-10" db="EMBL/GenBank/DDBJ databases">
        <authorList>
            <person name="de Groot N.N."/>
        </authorList>
    </citation>
    <scope>NUCLEOTIDE SEQUENCE [LARGE SCALE GENOMIC DNA]</scope>
    <source>
        <strain evidence="3 4">DSM 17925</strain>
    </source>
</reference>
<dbReference type="RefSeq" id="WP_089990910.1">
    <property type="nucleotide sequence ID" value="NZ_FOIZ01000001.1"/>
</dbReference>
<protein>
    <recommendedName>
        <fullName evidence="2">DUF6456 domain-containing protein</fullName>
    </recommendedName>
</protein>
<accession>A0A1I0P242</accession>
<proteinExistence type="predicted"/>
<evidence type="ECO:0000256" key="1">
    <source>
        <dbReference type="SAM" id="MobiDB-lite"/>
    </source>
</evidence>
<evidence type="ECO:0000313" key="3">
    <source>
        <dbReference type="EMBL" id="SEW08260.1"/>
    </source>
</evidence>
<sequence length="367" mass="40691">MQGDCDRRTFGFPAWVPDCVTHYLAHTIAGQSIRALAREKACHPSTILRQVRRTEARRDDPLVDAALRALIPDPVLGPSHSQKERNTMSTPNVIPHVMPMKEVLNQTRIDREALLALRRLSEPRAVLAVARDMDTAVIVREDASGASLRTAVVDRDIAQAMALKSWITCNTPDARVVRYFITNQGRAELRRLTAEEENRANGFHKAGHDKRDASHAWDLRDDAGSANRYVVTESPLIGLARRKDRDGQHFLNKDQVAAGERLRQDYELAQISLVDPDNWQTDIHEKIAPAPKGVADAKARVIAALADLGPGLGDVVLRCCCLLEGMEKAEKSLGWSSRSGKIVLRIALTRLIRHYKDAHGAFGPLIG</sequence>
<keyword evidence="4" id="KW-1185">Reference proteome</keyword>
<dbReference type="EMBL" id="FOIZ01000001">
    <property type="protein sequence ID" value="SEW08260.1"/>
    <property type="molecule type" value="Genomic_DNA"/>
</dbReference>
<name>A0A1I0P242_9RHOB</name>
<dbReference type="OrthoDB" id="7476630at2"/>
<dbReference type="Proteomes" id="UP000199167">
    <property type="component" value="Unassembled WGS sequence"/>
</dbReference>
<feature type="region of interest" description="Disordered" evidence="1">
    <location>
        <begin position="74"/>
        <end position="93"/>
    </location>
</feature>
<evidence type="ECO:0000259" key="2">
    <source>
        <dbReference type="Pfam" id="PF20057"/>
    </source>
</evidence>
<organism evidence="3 4">
    <name type="scientific">Cognatiyoonia koreensis</name>
    <dbReference type="NCBI Taxonomy" id="364200"/>
    <lineage>
        <taxon>Bacteria</taxon>
        <taxon>Pseudomonadati</taxon>
        <taxon>Pseudomonadota</taxon>
        <taxon>Alphaproteobacteria</taxon>
        <taxon>Rhodobacterales</taxon>
        <taxon>Paracoccaceae</taxon>
        <taxon>Cognatiyoonia</taxon>
    </lineage>
</organism>
<dbReference type="Pfam" id="PF20057">
    <property type="entry name" value="DUF6456"/>
    <property type="match status" value="1"/>
</dbReference>
<dbReference type="STRING" id="364200.SAMN04488515_0967"/>
<dbReference type="InterPro" id="IPR045599">
    <property type="entry name" value="DUF6456"/>
</dbReference>